<dbReference type="EMBL" id="JAMZMK010004903">
    <property type="protein sequence ID" value="KAI7754002.1"/>
    <property type="molecule type" value="Genomic_DNA"/>
</dbReference>
<dbReference type="InterPro" id="IPR008802">
    <property type="entry name" value="REF"/>
</dbReference>
<gene>
    <name evidence="2" type="ORF">M8C21_026264</name>
</gene>
<protein>
    <recommendedName>
        <fullName evidence="4">Rubber elongation factor</fullName>
    </recommendedName>
</protein>
<comment type="similarity">
    <text evidence="1">Belongs to the REF/SRPP family.</text>
</comment>
<dbReference type="PANTHER" id="PTHR33732:SF3">
    <property type="entry name" value="OS07G0671800 PROTEIN"/>
    <property type="match status" value="1"/>
</dbReference>
<accession>A0AAD5GSR6</accession>
<proteinExistence type="inferred from homology"/>
<evidence type="ECO:0000256" key="1">
    <source>
        <dbReference type="ARBA" id="ARBA00009737"/>
    </source>
</evidence>
<name>A0AAD5GSR6_AMBAR</name>
<dbReference type="Pfam" id="PF05755">
    <property type="entry name" value="REF"/>
    <property type="match status" value="2"/>
</dbReference>
<dbReference type="AlphaFoldDB" id="A0AAD5GSR6"/>
<dbReference type="PANTHER" id="PTHR33732">
    <property type="entry name" value="REF/SRPP-LIKE PROTEIN OS05G0151300/LOC_OS05G05940"/>
    <property type="match status" value="1"/>
</dbReference>
<evidence type="ECO:0000313" key="2">
    <source>
        <dbReference type="EMBL" id="KAI7754002.1"/>
    </source>
</evidence>
<keyword evidence="3" id="KW-1185">Reference proteome</keyword>
<evidence type="ECO:0008006" key="4">
    <source>
        <dbReference type="Google" id="ProtNLM"/>
    </source>
</evidence>
<reference evidence="2" key="1">
    <citation type="submission" date="2022-06" db="EMBL/GenBank/DDBJ databases">
        <title>Uncovering the hologenomic basis of an extraordinary plant invasion.</title>
        <authorList>
            <person name="Bieker V.C."/>
            <person name="Martin M.D."/>
            <person name="Gilbert T."/>
            <person name="Hodgins K."/>
            <person name="Battlay P."/>
            <person name="Petersen B."/>
            <person name="Wilson J."/>
        </authorList>
    </citation>
    <scope>NUCLEOTIDE SEQUENCE</scope>
    <source>
        <strain evidence="2">AA19_3_7</strain>
        <tissue evidence="2">Leaf</tissue>
    </source>
</reference>
<organism evidence="2 3">
    <name type="scientific">Ambrosia artemisiifolia</name>
    <name type="common">Common ragweed</name>
    <dbReference type="NCBI Taxonomy" id="4212"/>
    <lineage>
        <taxon>Eukaryota</taxon>
        <taxon>Viridiplantae</taxon>
        <taxon>Streptophyta</taxon>
        <taxon>Embryophyta</taxon>
        <taxon>Tracheophyta</taxon>
        <taxon>Spermatophyta</taxon>
        <taxon>Magnoliopsida</taxon>
        <taxon>eudicotyledons</taxon>
        <taxon>Gunneridae</taxon>
        <taxon>Pentapetalae</taxon>
        <taxon>asterids</taxon>
        <taxon>campanulids</taxon>
        <taxon>Asterales</taxon>
        <taxon>Asteraceae</taxon>
        <taxon>Asteroideae</taxon>
        <taxon>Heliantheae alliance</taxon>
        <taxon>Heliantheae</taxon>
        <taxon>Ambrosia</taxon>
    </lineage>
</organism>
<evidence type="ECO:0000313" key="3">
    <source>
        <dbReference type="Proteomes" id="UP001206925"/>
    </source>
</evidence>
<comment type="caution">
    <text evidence="2">The sequence shown here is derived from an EMBL/GenBank/DDBJ whole genome shotgun (WGS) entry which is preliminary data.</text>
</comment>
<sequence length="463" mass="49560">MSSNEIESEQSTTELKYLWLLKKIAVRFVVVMSNVYEFAKENSGDFKTKVVLVENIIVSIFGPVYEKLKNLPEQTLEFVDNQFDKDAPSQTKKVVIDFQSLLYETKPLVKKLVTTAQAVTVPLISFTIFLLKITRYLIQSITPLKRGITTTQTQSPLLVGTTQSLVQNTLDATKSLVPDTIIPKGPDLVNQAADATKSLVGGLPLVGNVAQSLTTNPTDLANQAQNTTKSLFGGLPVFGNVAQSLTTNPADLANQIANTTNSLVKENPILEAVNSAAQNSLEATSSLVGGIPIVGDVAESLTNPADLANQVLNTTNSLVNENPLLGAINSATENLGNNSAATGAKAALQSAYMTLKLSTIPIIAQLWYELMNKYPIVAEISEFVLPVVECVSVLYNNLVTLMDTKGYSIAGYLPLVPIDEMKAAYKLVKTSRDGLAAVGDLIGVDSNKGLSAVGDLLGVNKNK</sequence>
<dbReference type="Proteomes" id="UP001206925">
    <property type="component" value="Unassembled WGS sequence"/>
</dbReference>